<dbReference type="OrthoDB" id="673128at2"/>
<dbReference type="Pfam" id="PF00072">
    <property type="entry name" value="Response_reg"/>
    <property type="match status" value="1"/>
</dbReference>
<name>A0A1M6D6E1_9FLAO</name>
<accession>A0A1M6D6E1</accession>
<dbReference type="PANTHER" id="PTHR44520:SF2">
    <property type="entry name" value="RESPONSE REGULATOR RCP1"/>
    <property type="match status" value="1"/>
</dbReference>
<protein>
    <submittedName>
        <fullName evidence="3">Response regulator receiver domain-containing protein</fullName>
    </submittedName>
</protein>
<evidence type="ECO:0000259" key="2">
    <source>
        <dbReference type="PROSITE" id="PS50110"/>
    </source>
</evidence>
<proteinExistence type="predicted"/>
<evidence type="ECO:0000256" key="1">
    <source>
        <dbReference type="PROSITE-ProRule" id="PRU00169"/>
    </source>
</evidence>
<dbReference type="STRING" id="558155.SAMN04487911_104176"/>
<dbReference type="SMART" id="SM00448">
    <property type="entry name" value="REC"/>
    <property type="match status" value="1"/>
</dbReference>
<dbReference type="Proteomes" id="UP000184231">
    <property type="component" value="Unassembled WGS sequence"/>
</dbReference>
<feature type="modified residue" description="4-aspartylphosphate" evidence="1">
    <location>
        <position position="63"/>
    </location>
</feature>
<dbReference type="GO" id="GO:0000160">
    <property type="term" value="P:phosphorelay signal transduction system"/>
    <property type="evidence" value="ECO:0007669"/>
    <property type="project" value="InterPro"/>
</dbReference>
<evidence type="ECO:0000313" key="3">
    <source>
        <dbReference type="EMBL" id="SHI68777.1"/>
    </source>
</evidence>
<keyword evidence="4" id="KW-1185">Reference proteome</keyword>
<dbReference type="AlphaFoldDB" id="A0A1M6D6E1"/>
<dbReference type="EMBL" id="FQYX01000004">
    <property type="protein sequence ID" value="SHI68777.1"/>
    <property type="molecule type" value="Genomic_DNA"/>
</dbReference>
<keyword evidence="1" id="KW-0597">Phosphoprotein</keyword>
<organism evidence="3 4">
    <name type="scientific">Arenibacter nanhaiticus</name>
    <dbReference type="NCBI Taxonomy" id="558155"/>
    <lineage>
        <taxon>Bacteria</taxon>
        <taxon>Pseudomonadati</taxon>
        <taxon>Bacteroidota</taxon>
        <taxon>Flavobacteriia</taxon>
        <taxon>Flavobacteriales</taxon>
        <taxon>Flavobacteriaceae</taxon>
        <taxon>Arenibacter</taxon>
    </lineage>
</organism>
<dbReference type="InterPro" id="IPR001789">
    <property type="entry name" value="Sig_transdc_resp-reg_receiver"/>
</dbReference>
<feature type="domain" description="Response regulatory" evidence="2">
    <location>
        <begin position="6"/>
        <end position="133"/>
    </location>
</feature>
<dbReference type="RefSeq" id="WP_072763397.1">
    <property type="nucleotide sequence ID" value="NZ_FQYX01000004.1"/>
</dbReference>
<gene>
    <name evidence="3" type="ORF">SAMN04487911_104176</name>
</gene>
<dbReference type="SUPFAM" id="SSF52172">
    <property type="entry name" value="CheY-like"/>
    <property type="match status" value="1"/>
</dbReference>
<dbReference type="Gene3D" id="3.40.50.2300">
    <property type="match status" value="1"/>
</dbReference>
<dbReference type="InterPro" id="IPR052893">
    <property type="entry name" value="TCS_response_regulator"/>
</dbReference>
<dbReference type="InterPro" id="IPR011006">
    <property type="entry name" value="CheY-like_superfamily"/>
</dbReference>
<evidence type="ECO:0000313" key="4">
    <source>
        <dbReference type="Proteomes" id="UP000184231"/>
    </source>
</evidence>
<dbReference type="PROSITE" id="PS50110">
    <property type="entry name" value="RESPONSE_REGULATORY"/>
    <property type="match status" value="1"/>
</dbReference>
<reference evidence="3 4" key="1">
    <citation type="submission" date="2016-11" db="EMBL/GenBank/DDBJ databases">
        <authorList>
            <person name="Jaros S."/>
            <person name="Januszkiewicz K."/>
            <person name="Wedrychowicz H."/>
        </authorList>
    </citation>
    <scope>NUCLEOTIDE SEQUENCE [LARGE SCALE GENOMIC DNA]</scope>
    <source>
        <strain evidence="3 4">CGMCC 1.8863</strain>
    </source>
</reference>
<dbReference type="PANTHER" id="PTHR44520">
    <property type="entry name" value="RESPONSE REGULATOR RCP1-RELATED"/>
    <property type="match status" value="1"/>
</dbReference>
<sequence length="135" mass="15316">MMTFNHSCIIDDDPISVFGMKRSMKKVNFSKTIEVYHNGQEAIDGITAMVAAGQKIPSVIFLDLNMPIMDGWEFLENFTKIPNTNTDYVTIFIVSSSVNPRDIIRAKEYSIVNNYILKPIQPKDLLKVLSEIKAQ</sequence>